<dbReference type="Gene3D" id="3.40.50.300">
    <property type="entry name" value="P-loop containing nucleotide triphosphate hydrolases"/>
    <property type="match status" value="1"/>
</dbReference>
<proteinExistence type="predicted"/>
<organism evidence="2 3">
    <name type="scientific">Nonomuraea insulae</name>
    <dbReference type="NCBI Taxonomy" id="1616787"/>
    <lineage>
        <taxon>Bacteria</taxon>
        <taxon>Bacillati</taxon>
        <taxon>Actinomycetota</taxon>
        <taxon>Actinomycetes</taxon>
        <taxon>Streptosporangiales</taxon>
        <taxon>Streptosporangiaceae</taxon>
        <taxon>Nonomuraea</taxon>
    </lineage>
</organism>
<keyword evidence="3" id="KW-1185">Reference proteome</keyword>
<evidence type="ECO:0000256" key="1">
    <source>
        <dbReference type="SAM" id="MobiDB-lite"/>
    </source>
</evidence>
<protein>
    <recommendedName>
        <fullName evidence="4">ABC transporter domain-containing protein</fullName>
    </recommendedName>
</protein>
<name>A0ABW1DB82_9ACTN</name>
<dbReference type="Proteomes" id="UP001596058">
    <property type="component" value="Unassembled WGS sequence"/>
</dbReference>
<evidence type="ECO:0000313" key="3">
    <source>
        <dbReference type="Proteomes" id="UP001596058"/>
    </source>
</evidence>
<evidence type="ECO:0008006" key="4">
    <source>
        <dbReference type="Google" id="ProtNLM"/>
    </source>
</evidence>
<dbReference type="EMBL" id="JBHSPA010000115">
    <property type="protein sequence ID" value="MFC5834811.1"/>
    <property type="molecule type" value="Genomic_DNA"/>
</dbReference>
<reference evidence="3" key="1">
    <citation type="journal article" date="2019" name="Int. J. Syst. Evol. Microbiol.">
        <title>The Global Catalogue of Microorganisms (GCM) 10K type strain sequencing project: providing services to taxonomists for standard genome sequencing and annotation.</title>
        <authorList>
            <consortium name="The Broad Institute Genomics Platform"/>
            <consortium name="The Broad Institute Genome Sequencing Center for Infectious Disease"/>
            <person name="Wu L."/>
            <person name="Ma J."/>
        </authorList>
    </citation>
    <scope>NUCLEOTIDE SEQUENCE [LARGE SCALE GENOMIC DNA]</scope>
    <source>
        <strain evidence="3">CCUG 53903</strain>
    </source>
</reference>
<dbReference type="RefSeq" id="WP_379524222.1">
    <property type="nucleotide sequence ID" value="NZ_JBHSPA010000115.1"/>
</dbReference>
<feature type="region of interest" description="Disordered" evidence="1">
    <location>
        <begin position="1"/>
        <end position="20"/>
    </location>
</feature>
<comment type="caution">
    <text evidence="2">The sequence shown here is derived from an EMBL/GenBank/DDBJ whole genome shotgun (WGS) entry which is preliminary data.</text>
</comment>
<dbReference type="InterPro" id="IPR027417">
    <property type="entry name" value="P-loop_NTPase"/>
</dbReference>
<accession>A0ABW1DB82</accession>
<dbReference type="SUPFAM" id="SSF52540">
    <property type="entry name" value="P-loop containing nucleoside triphosphate hydrolases"/>
    <property type="match status" value="1"/>
</dbReference>
<sequence length="73" mass="7780">MSVSKTHNRPDAPPVQEIREGEFFAQVGPSGRGKCCGKSTILNMVARLLSPNLKPMIVNTGDVIALDSLTLTA</sequence>
<gene>
    <name evidence="2" type="ORF">ACFPZ3_64145</name>
</gene>
<evidence type="ECO:0000313" key="2">
    <source>
        <dbReference type="EMBL" id="MFC5834811.1"/>
    </source>
</evidence>